<reference evidence="2" key="2">
    <citation type="journal article" date="2020" name="Data Brief">
        <title>Transcriptome dataset of Babesia bovis life stages within vertebrate and invertebrate hosts.</title>
        <authorList>
            <person name="Ueti M.W."/>
            <person name="Johnson W.C."/>
            <person name="Kappmeyer L.S."/>
            <person name="Herndon D.R."/>
            <person name="Mousel M.R."/>
            <person name="Reif K.E."/>
            <person name="Taus N.S."/>
            <person name="Ifeonu O.O."/>
            <person name="Silva J.C."/>
            <person name="Suarez C.E."/>
            <person name="Brayton K.A."/>
        </authorList>
    </citation>
    <scope>NUCLEOTIDE SEQUENCE [LARGE SCALE GENOMIC DNA]</scope>
</reference>
<dbReference type="eggNOG" id="ENOG502TN5W">
    <property type="taxonomic scope" value="Eukaryota"/>
</dbReference>
<organism evidence="1 2">
    <name type="scientific">Babesia bovis</name>
    <dbReference type="NCBI Taxonomy" id="5865"/>
    <lineage>
        <taxon>Eukaryota</taxon>
        <taxon>Sar</taxon>
        <taxon>Alveolata</taxon>
        <taxon>Apicomplexa</taxon>
        <taxon>Aconoidasida</taxon>
        <taxon>Piroplasmida</taxon>
        <taxon>Babesiidae</taxon>
        <taxon>Babesia</taxon>
    </lineage>
</organism>
<dbReference type="OMA" id="MMARNSH"/>
<name>A7AX76_BABBO</name>
<dbReference type="Proteomes" id="UP000002173">
    <property type="component" value="Unassembled WGS sequence"/>
</dbReference>
<protein>
    <submittedName>
        <fullName evidence="1">Uncharacterized protein</fullName>
    </submittedName>
</protein>
<evidence type="ECO:0000313" key="1">
    <source>
        <dbReference type="EMBL" id="EDO05149.1"/>
    </source>
</evidence>
<dbReference type="InParanoid" id="A7AX76"/>
<accession>A7AX76</accession>
<dbReference type="EMBL" id="AAXT01000006">
    <property type="protein sequence ID" value="EDO05149.1"/>
    <property type="molecule type" value="Genomic_DNA"/>
</dbReference>
<keyword evidence="2" id="KW-1185">Reference proteome</keyword>
<dbReference type="VEuPathDB" id="PiroplasmaDB:BBOV_I000550"/>
<dbReference type="KEGG" id="bbo:BBOV_I000550"/>
<reference evidence="2" key="3">
    <citation type="journal article" date="2021" name="Int. J. Parasitol.">
        <title>Comparative analysis of gene expression between Babesia bovis blood stages and kinetes allowed by improved genome annotation.</title>
        <authorList>
            <person name="Ueti M.W."/>
            <person name="Johnson W.C."/>
            <person name="Kappmeyer L.S."/>
            <person name="Herndon D.R."/>
            <person name="Mousel M.R."/>
            <person name="Reif K.E."/>
            <person name="Taus N.S."/>
            <person name="Ifeonu O.O."/>
            <person name="Silva J.C."/>
            <person name="Suarez C.E."/>
            <person name="Brayton K.A."/>
        </authorList>
    </citation>
    <scope>NUCLEOTIDE SEQUENCE [LARGE SCALE GENOMIC DNA]</scope>
</reference>
<dbReference type="AlphaFoldDB" id="A7AX76"/>
<sequence>MEEPRQEASEPWLGLCTPFVCLNRRERRSDDDSVRSSSIPMMARNSHENDYLEMLGNVYEGLFSLDRQITLFKSREIFIRGCLTDGEQFIFHIIAKGIKNPEEMVEQIAQDNNIGVDCLNDILSGLKLPADAKVEDSVKVITYHFINKLSAIQHDLEDALRDYDAFHTATVDIYESMRKRFFDLTLGRDKTENGIDFSVSKKDFLYITNSKDESMVDIIFSLLDDGGMEVIDWGSFELNSGRILKDAKEFVKLSQAPVED</sequence>
<reference evidence="1 2" key="1">
    <citation type="journal article" date="2007" name="PLoS Pathog.">
        <title>Genome sequence of Babesia bovis and comparative analysis of apicomplexan hemoprotozoa.</title>
        <authorList>
            <person name="Brayton K.A."/>
            <person name="Lau A.O.T."/>
            <person name="Herndon D.R."/>
            <person name="Hannick L."/>
            <person name="Kappmeyer L.S."/>
            <person name="Berens S.J."/>
            <person name="Bidwell S.L."/>
            <person name="Brown W.C."/>
            <person name="Crabtree J."/>
            <person name="Fadrosh D."/>
            <person name="Feldblum T."/>
            <person name="Forberger H.A."/>
            <person name="Haas B.J."/>
            <person name="Howell J.M."/>
            <person name="Khouri H."/>
            <person name="Koo H."/>
            <person name="Mann D.J."/>
            <person name="Norimine J."/>
            <person name="Paulsen I.T."/>
            <person name="Radune D."/>
            <person name="Ren Q."/>
            <person name="Smith R.K. Jr."/>
            <person name="Suarez C.E."/>
            <person name="White O."/>
            <person name="Wortman J.R."/>
            <person name="Knowles D.P. Jr."/>
            <person name="McElwain T.F."/>
            <person name="Nene V.M."/>
        </authorList>
    </citation>
    <scope>NUCLEOTIDE SEQUENCE [LARGE SCALE GENOMIC DNA]</scope>
    <source>
        <strain evidence="1">T2Bo</strain>
    </source>
</reference>
<dbReference type="RefSeq" id="XP_001608717.1">
    <property type="nucleotide sequence ID" value="XM_001608667.1"/>
</dbReference>
<gene>
    <name evidence="1" type="ORF">BBOV_I000550</name>
</gene>
<comment type="caution">
    <text evidence="1">The sequence shown here is derived from an EMBL/GenBank/DDBJ whole genome shotgun (WGS) entry which is preliminary data.</text>
</comment>
<evidence type="ECO:0000313" key="2">
    <source>
        <dbReference type="Proteomes" id="UP000002173"/>
    </source>
</evidence>
<proteinExistence type="predicted"/>
<dbReference type="GeneID" id="5476920"/>